<dbReference type="OrthoDB" id="28112at2759"/>
<reference evidence="9" key="4">
    <citation type="journal article" date="2015" name="G3 (Bethesda)">
        <title>Genome sequences of three phytopathogenic species of the Magnaporthaceae family of fungi.</title>
        <authorList>
            <person name="Okagaki L.H."/>
            <person name="Nunes C.C."/>
            <person name="Sailsbery J."/>
            <person name="Clay B."/>
            <person name="Brown D."/>
            <person name="John T."/>
            <person name="Oh Y."/>
            <person name="Young N."/>
            <person name="Fitzgerald M."/>
            <person name="Haas B.J."/>
            <person name="Zeng Q."/>
            <person name="Young S."/>
            <person name="Adiconis X."/>
            <person name="Fan L."/>
            <person name="Levin J.Z."/>
            <person name="Mitchell T.K."/>
            <person name="Okubara P.A."/>
            <person name="Farman M.L."/>
            <person name="Kohn L.M."/>
            <person name="Birren B."/>
            <person name="Ma L.-J."/>
            <person name="Dean R.A."/>
        </authorList>
    </citation>
    <scope>NUCLEOTIDE SEQUENCE</scope>
    <source>
        <strain evidence="9">R3-111a-1</strain>
    </source>
</reference>
<dbReference type="EMBL" id="GL385397">
    <property type="protein sequence ID" value="EJT75634.1"/>
    <property type="molecule type" value="Genomic_DNA"/>
</dbReference>
<dbReference type="eggNOG" id="KOG2396">
    <property type="taxonomic scope" value="Eukaryota"/>
</dbReference>
<dbReference type="AlphaFoldDB" id="J3NWA2"/>
<comment type="similarity">
    <text evidence="2">Belongs to the UTP6 family.</text>
</comment>
<organism evidence="8">
    <name type="scientific">Gaeumannomyces tritici (strain R3-111a-1)</name>
    <name type="common">Wheat and barley take-all root rot fungus</name>
    <name type="synonym">Gaeumannomyces graminis var. tritici</name>
    <dbReference type="NCBI Taxonomy" id="644352"/>
    <lineage>
        <taxon>Eukaryota</taxon>
        <taxon>Fungi</taxon>
        <taxon>Dikarya</taxon>
        <taxon>Ascomycota</taxon>
        <taxon>Pezizomycotina</taxon>
        <taxon>Sordariomycetes</taxon>
        <taxon>Sordariomycetidae</taxon>
        <taxon>Magnaporthales</taxon>
        <taxon>Magnaporthaceae</taxon>
        <taxon>Gaeumannomyces</taxon>
    </lineage>
</organism>
<evidence type="ECO:0000256" key="3">
    <source>
        <dbReference type="ARBA" id="ARBA00022552"/>
    </source>
</evidence>
<evidence type="ECO:0000256" key="2">
    <source>
        <dbReference type="ARBA" id="ARBA00010734"/>
    </source>
</evidence>
<evidence type="ECO:0000256" key="4">
    <source>
        <dbReference type="ARBA" id="ARBA00022737"/>
    </source>
</evidence>
<reference evidence="8" key="2">
    <citation type="submission" date="2010-07" db="EMBL/GenBank/DDBJ databases">
        <authorList>
            <consortium name="The Broad Institute Genome Sequencing Platform"/>
            <consortium name="Broad Institute Genome Sequencing Center for Infectious Disease"/>
            <person name="Ma L.-J."/>
            <person name="Dead R."/>
            <person name="Young S."/>
            <person name="Zeng Q."/>
            <person name="Koehrsen M."/>
            <person name="Alvarado L."/>
            <person name="Berlin A."/>
            <person name="Chapman S.B."/>
            <person name="Chen Z."/>
            <person name="Freedman E."/>
            <person name="Gellesch M."/>
            <person name="Goldberg J."/>
            <person name="Griggs A."/>
            <person name="Gujja S."/>
            <person name="Heilman E.R."/>
            <person name="Heiman D."/>
            <person name="Hepburn T."/>
            <person name="Howarth C."/>
            <person name="Jen D."/>
            <person name="Larson L."/>
            <person name="Mehta T."/>
            <person name="Neiman D."/>
            <person name="Pearson M."/>
            <person name="Roberts A."/>
            <person name="Saif S."/>
            <person name="Shea T."/>
            <person name="Shenoy N."/>
            <person name="Sisk P."/>
            <person name="Stolte C."/>
            <person name="Sykes S."/>
            <person name="Walk T."/>
            <person name="White J."/>
            <person name="Yandava C."/>
            <person name="Haas B."/>
            <person name="Nusbaum C."/>
            <person name="Birren B."/>
        </authorList>
    </citation>
    <scope>NUCLEOTIDE SEQUENCE</scope>
    <source>
        <strain evidence="8">R3-111a-1</strain>
    </source>
</reference>
<dbReference type="HOGENOM" id="CLU_026025_3_1_1"/>
<dbReference type="PANTHER" id="PTHR23271:SF1">
    <property type="entry name" value="U3 SMALL NUCLEOLAR RNA-ASSOCIATED PROTEIN 6 HOMOLOG"/>
    <property type="match status" value="1"/>
</dbReference>
<evidence type="ECO:0000313" key="8">
    <source>
        <dbReference type="EMBL" id="EJT75634.1"/>
    </source>
</evidence>
<sequence>MAGVADKARFYLEQAVPQLREFEDKEIFNRDEIRNLVRKRTDFEHRVLSPGSRAADFLAYAEWESRLETLRARRCARLGVRQLTHQHASPARLNQLHERGVTRDPGSVALWRSYLAHLARIGAAKRWRRVATRALRLHPQDASLWALAGRRAAGAGDMDGARAYFMRGCRFCRGVDIWAEYARVEMEWLARVEARGKGRKGIAAVQAAQAVDEGDQIKLKDDDESDDDDDDDDEDVIPDPDRLAFKELEKKKLRPRIVDEDAVAKLEKSPALGGAIPRAIFDISRKQNFFDAAAAETFFSVFARHATDVESCSDLLQHVVDTMVELFPAHPATWDCRVRQPLVVIDDLAGPALPGALREALARLKEGLAATERKAELAARTVAWVQPMLSRADLDEGIRTVLEHTKKKMGETS</sequence>
<dbReference type="GO" id="GO:0030515">
    <property type="term" value="F:snoRNA binding"/>
    <property type="evidence" value="ECO:0007669"/>
    <property type="project" value="InterPro"/>
</dbReference>
<dbReference type="InterPro" id="IPR011990">
    <property type="entry name" value="TPR-like_helical_dom_sf"/>
</dbReference>
<keyword evidence="4" id="KW-0677">Repeat</keyword>
<reference evidence="9" key="5">
    <citation type="submission" date="2018-04" db="UniProtKB">
        <authorList>
            <consortium name="EnsemblFungi"/>
        </authorList>
    </citation>
    <scope>IDENTIFICATION</scope>
    <source>
        <strain evidence="9">R3-111a-1</strain>
    </source>
</reference>
<dbReference type="Pfam" id="PF08640">
    <property type="entry name" value="U3_assoc_6"/>
    <property type="match status" value="1"/>
</dbReference>
<dbReference type="InterPro" id="IPR013949">
    <property type="entry name" value="Utp6"/>
</dbReference>
<dbReference type="VEuPathDB" id="FungiDB:GGTG_05567"/>
<feature type="compositionally biased region" description="Acidic residues" evidence="6">
    <location>
        <begin position="222"/>
        <end position="238"/>
    </location>
</feature>
<evidence type="ECO:0000259" key="7">
    <source>
        <dbReference type="Pfam" id="PF08640"/>
    </source>
</evidence>
<evidence type="ECO:0000256" key="6">
    <source>
        <dbReference type="SAM" id="MobiDB-lite"/>
    </source>
</evidence>
<keyword evidence="3" id="KW-0698">rRNA processing</keyword>
<dbReference type="InterPro" id="IPR003107">
    <property type="entry name" value="HAT"/>
</dbReference>
<dbReference type="GeneID" id="20346025"/>
<dbReference type="STRING" id="644352.J3NWA2"/>
<keyword evidence="5" id="KW-0539">Nucleus</keyword>
<dbReference type="GO" id="GO:0032040">
    <property type="term" value="C:small-subunit processome"/>
    <property type="evidence" value="ECO:0007669"/>
    <property type="project" value="TreeGrafter"/>
</dbReference>
<keyword evidence="10" id="KW-1185">Reference proteome</keyword>
<protein>
    <recommendedName>
        <fullName evidence="7">U3 small nucleolar RNA-associated protein 6 N-terminal domain-containing protein</fullName>
    </recommendedName>
</protein>
<dbReference type="RefSeq" id="XP_009221634.1">
    <property type="nucleotide sequence ID" value="XM_009223370.1"/>
</dbReference>
<feature type="region of interest" description="Disordered" evidence="6">
    <location>
        <begin position="215"/>
        <end position="239"/>
    </location>
</feature>
<dbReference type="EnsemblFungi" id="EJT75634">
    <property type="protein sequence ID" value="EJT75634"/>
    <property type="gene ID" value="GGTG_05567"/>
</dbReference>
<evidence type="ECO:0000256" key="5">
    <source>
        <dbReference type="ARBA" id="ARBA00023242"/>
    </source>
</evidence>
<dbReference type="SMART" id="SM00386">
    <property type="entry name" value="HAT"/>
    <property type="match status" value="2"/>
</dbReference>
<feature type="domain" description="U3 small nucleolar RNA-associated protein 6 N-terminal" evidence="7">
    <location>
        <begin position="12"/>
        <end position="85"/>
    </location>
</feature>
<comment type="subcellular location">
    <subcellularLocation>
        <location evidence="1">Nucleus</location>
        <location evidence="1">Nucleolus</location>
    </subcellularLocation>
</comment>
<dbReference type="PANTHER" id="PTHR23271">
    <property type="entry name" value="HEPATOCELLULAR CARCINOMA-ASSOCIATED ANTIGEN 66"/>
    <property type="match status" value="1"/>
</dbReference>
<evidence type="ECO:0000256" key="1">
    <source>
        <dbReference type="ARBA" id="ARBA00004604"/>
    </source>
</evidence>
<reference evidence="10" key="1">
    <citation type="submission" date="2010-07" db="EMBL/GenBank/DDBJ databases">
        <title>The genome sequence of Gaeumannomyces graminis var. tritici strain R3-111a-1.</title>
        <authorList>
            <consortium name="The Broad Institute Genome Sequencing Platform"/>
            <person name="Ma L.-J."/>
            <person name="Dead R."/>
            <person name="Young S."/>
            <person name="Zeng Q."/>
            <person name="Koehrsen M."/>
            <person name="Alvarado L."/>
            <person name="Berlin A."/>
            <person name="Chapman S.B."/>
            <person name="Chen Z."/>
            <person name="Freedman E."/>
            <person name="Gellesch M."/>
            <person name="Goldberg J."/>
            <person name="Griggs A."/>
            <person name="Gujja S."/>
            <person name="Heilman E.R."/>
            <person name="Heiman D."/>
            <person name="Hepburn T."/>
            <person name="Howarth C."/>
            <person name="Jen D."/>
            <person name="Larson L."/>
            <person name="Mehta T."/>
            <person name="Neiman D."/>
            <person name="Pearson M."/>
            <person name="Roberts A."/>
            <person name="Saif S."/>
            <person name="Shea T."/>
            <person name="Shenoy N."/>
            <person name="Sisk P."/>
            <person name="Stolte C."/>
            <person name="Sykes S."/>
            <person name="Walk T."/>
            <person name="White J."/>
            <person name="Yandava C."/>
            <person name="Haas B."/>
            <person name="Nusbaum C."/>
            <person name="Birren B."/>
        </authorList>
    </citation>
    <scope>NUCLEOTIDE SEQUENCE [LARGE SCALE GENOMIC DNA]</scope>
    <source>
        <strain evidence="10">R3-111a-1</strain>
    </source>
</reference>
<dbReference type="GO" id="GO:0000462">
    <property type="term" value="P:maturation of SSU-rRNA from tricistronic rRNA transcript (SSU-rRNA, 5.8S rRNA, LSU-rRNA)"/>
    <property type="evidence" value="ECO:0007669"/>
    <property type="project" value="InterPro"/>
</dbReference>
<dbReference type="Gene3D" id="1.25.40.10">
    <property type="entry name" value="Tetratricopeptide repeat domain"/>
    <property type="match status" value="1"/>
</dbReference>
<gene>
    <name evidence="9" type="primary">20346025</name>
    <name evidence="8" type="ORF">GGTG_05567</name>
</gene>
<proteinExistence type="inferred from homology"/>
<name>J3NWA2_GAET3</name>
<dbReference type="SUPFAM" id="SSF48452">
    <property type="entry name" value="TPR-like"/>
    <property type="match status" value="1"/>
</dbReference>
<accession>J3NWA2</accession>
<reference evidence="8" key="3">
    <citation type="submission" date="2010-09" db="EMBL/GenBank/DDBJ databases">
        <title>Annotation of Gaeumannomyces graminis var. tritici R3-111a-1.</title>
        <authorList>
            <consortium name="The Broad Institute Genome Sequencing Platform"/>
            <person name="Ma L.-J."/>
            <person name="Dead R."/>
            <person name="Young S.K."/>
            <person name="Zeng Q."/>
            <person name="Gargeya S."/>
            <person name="Fitzgerald M."/>
            <person name="Haas B."/>
            <person name="Abouelleil A."/>
            <person name="Alvarado L."/>
            <person name="Arachchi H.M."/>
            <person name="Berlin A."/>
            <person name="Brown A."/>
            <person name="Chapman S.B."/>
            <person name="Chen Z."/>
            <person name="Dunbar C."/>
            <person name="Freedman E."/>
            <person name="Gearin G."/>
            <person name="Gellesch M."/>
            <person name="Goldberg J."/>
            <person name="Griggs A."/>
            <person name="Gujja S."/>
            <person name="Heiman D."/>
            <person name="Howarth C."/>
            <person name="Larson L."/>
            <person name="Lui A."/>
            <person name="MacDonald P.J.P."/>
            <person name="Mehta T."/>
            <person name="Montmayeur A."/>
            <person name="Murphy C."/>
            <person name="Neiman D."/>
            <person name="Pearson M."/>
            <person name="Priest M."/>
            <person name="Roberts A."/>
            <person name="Saif S."/>
            <person name="Shea T."/>
            <person name="Shenoy N."/>
            <person name="Sisk P."/>
            <person name="Stolte C."/>
            <person name="Sykes S."/>
            <person name="Yandava C."/>
            <person name="Wortman J."/>
            <person name="Nusbaum C."/>
            <person name="Birren B."/>
        </authorList>
    </citation>
    <scope>NUCLEOTIDE SEQUENCE</scope>
    <source>
        <strain evidence="8">R3-111a-1</strain>
    </source>
</reference>
<dbReference type="GO" id="GO:0034388">
    <property type="term" value="C:Pwp2p-containing subcomplex of 90S preribosome"/>
    <property type="evidence" value="ECO:0007669"/>
    <property type="project" value="TreeGrafter"/>
</dbReference>
<evidence type="ECO:0000313" key="9">
    <source>
        <dbReference type="EnsemblFungi" id="EJT75634"/>
    </source>
</evidence>
<dbReference type="Proteomes" id="UP000006039">
    <property type="component" value="Unassembled WGS sequence"/>
</dbReference>
<evidence type="ECO:0000313" key="10">
    <source>
        <dbReference type="Proteomes" id="UP000006039"/>
    </source>
</evidence>
<dbReference type="InterPro" id="IPR055347">
    <property type="entry name" value="UTP6_N"/>
</dbReference>